<keyword evidence="2" id="KW-0808">Transferase</keyword>
<comment type="caution">
    <text evidence="2">The sequence shown here is derived from an EMBL/GenBank/DDBJ whole genome shotgun (WGS) entry which is preliminary data.</text>
</comment>
<evidence type="ECO:0000313" key="2">
    <source>
        <dbReference type="EMBL" id="MEL4454933.1"/>
    </source>
</evidence>
<dbReference type="EC" id="2.1.1.-" evidence="2"/>
<protein>
    <submittedName>
        <fullName evidence="2">Class I SAM-dependent methyltransferase</fullName>
        <ecNumber evidence="2">2.1.1.-</ecNumber>
    </submittedName>
</protein>
<organism evidence="2 3">
    <name type="scientific">Lutimonas vermicola</name>
    <dbReference type="NCBI Taxonomy" id="414288"/>
    <lineage>
        <taxon>Bacteria</taxon>
        <taxon>Pseudomonadati</taxon>
        <taxon>Bacteroidota</taxon>
        <taxon>Flavobacteriia</taxon>
        <taxon>Flavobacteriales</taxon>
        <taxon>Flavobacteriaceae</taxon>
        <taxon>Lutimonas</taxon>
    </lineage>
</organism>
<dbReference type="EMBL" id="JBCDNA010000001">
    <property type="protein sequence ID" value="MEL4454933.1"/>
    <property type="molecule type" value="Genomic_DNA"/>
</dbReference>
<reference evidence="2 3" key="1">
    <citation type="submission" date="2024-04" db="EMBL/GenBank/DDBJ databases">
        <title>whole genome sequencing of Lutimonas vermicola strain IMCC1616.</title>
        <authorList>
            <person name="Bae S.S."/>
        </authorList>
    </citation>
    <scope>NUCLEOTIDE SEQUENCE [LARGE SCALE GENOMIC DNA]</scope>
    <source>
        <strain evidence="2 3">IMCC1616</strain>
    </source>
</reference>
<gene>
    <name evidence="2" type="ORF">AABB81_03445</name>
</gene>
<dbReference type="PANTHER" id="PTHR43861">
    <property type="entry name" value="TRANS-ACONITATE 2-METHYLTRANSFERASE-RELATED"/>
    <property type="match status" value="1"/>
</dbReference>
<keyword evidence="2" id="KW-0489">Methyltransferase</keyword>
<proteinExistence type="predicted"/>
<dbReference type="GO" id="GO:0032259">
    <property type="term" value="P:methylation"/>
    <property type="evidence" value="ECO:0007669"/>
    <property type="project" value="UniProtKB-KW"/>
</dbReference>
<dbReference type="Proteomes" id="UP001474120">
    <property type="component" value="Unassembled WGS sequence"/>
</dbReference>
<evidence type="ECO:0000259" key="1">
    <source>
        <dbReference type="Pfam" id="PF13847"/>
    </source>
</evidence>
<dbReference type="Pfam" id="PF13847">
    <property type="entry name" value="Methyltransf_31"/>
    <property type="match status" value="1"/>
</dbReference>
<dbReference type="InterPro" id="IPR029063">
    <property type="entry name" value="SAM-dependent_MTases_sf"/>
</dbReference>
<dbReference type="RefSeq" id="WP_342158652.1">
    <property type="nucleotide sequence ID" value="NZ_JBCDNA010000001.1"/>
</dbReference>
<name>A0ABU9KYL4_9FLAO</name>
<dbReference type="InterPro" id="IPR025714">
    <property type="entry name" value="Methyltranfer_dom"/>
</dbReference>
<dbReference type="Gene3D" id="2.20.25.110">
    <property type="entry name" value="S-adenosyl-L-methionine-dependent methyltransferases"/>
    <property type="match status" value="1"/>
</dbReference>
<dbReference type="CDD" id="cd02440">
    <property type="entry name" value="AdoMet_MTases"/>
    <property type="match status" value="1"/>
</dbReference>
<dbReference type="SUPFAM" id="SSF53335">
    <property type="entry name" value="S-adenosyl-L-methionine-dependent methyltransferases"/>
    <property type="match status" value="1"/>
</dbReference>
<accession>A0ABU9KYL4</accession>
<dbReference type="GO" id="GO:0008168">
    <property type="term" value="F:methyltransferase activity"/>
    <property type="evidence" value="ECO:0007669"/>
    <property type="project" value="UniProtKB-KW"/>
</dbReference>
<feature type="domain" description="Methyltransferase" evidence="1">
    <location>
        <begin position="43"/>
        <end position="160"/>
    </location>
</feature>
<dbReference type="Gene3D" id="3.40.50.150">
    <property type="entry name" value="Vaccinia Virus protein VP39"/>
    <property type="match status" value="1"/>
</dbReference>
<dbReference type="PANTHER" id="PTHR43861:SF1">
    <property type="entry name" value="TRANS-ACONITATE 2-METHYLTRANSFERASE"/>
    <property type="match status" value="1"/>
</dbReference>
<evidence type="ECO:0000313" key="3">
    <source>
        <dbReference type="Proteomes" id="UP001474120"/>
    </source>
</evidence>
<sequence length="242" mass="28159">MQKEKEWFENWFDTSFYHILYDYRNDDEARLFMSNVVGFLKLSKGSKVLDLPCGKGRHSLFLNELGFETTGADLSANSIAYAKQFEKQGLSFEIHDMRNPLHAKYDAIFNLFTSFGYFNQETTNIKVLKNFKNALQPGGHIVVDFLNLEKVIQELVPKQHFSKKGVDFTIRKHVSDDFIIKEIDVDFEQKTHHFIEKVQALNLEKLNFFAASAGLEIQHVFGDYKLNPYDIENSDRLILVMQ</sequence>
<keyword evidence="3" id="KW-1185">Reference proteome</keyword>